<proteinExistence type="predicted"/>
<keyword evidence="1" id="KW-0812">Transmembrane</keyword>
<feature type="transmembrane region" description="Helical" evidence="1">
    <location>
        <begin position="201"/>
        <end position="225"/>
    </location>
</feature>
<feature type="transmembrane region" description="Helical" evidence="1">
    <location>
        <begin position="159"/>
        <end position="180"/>
    </location>
</feature>
<evidence type="ECO:0000313" key="3">
    <source>
        <dbReference type="Proteomes" id="UP000319837"/>
    </source>
</evidence>
<protein>
    <submittedName>
        <fullName evidence="2">Uncharacterized protein</fullName>
    </submittedName>
</protein>
<dbReference type="AlphaFoldDB" id="A0A553SUC3"/>
<sequence length="230" mass="25822">MKETIQNLLHTDPSAILNDDRALPIFVYLALALVVSIFPFVKACFSIWNTLLLNIFGDLAAGRKIRAIRNKKMLEAEAEGSTFKEAFSRYVGHTGALVAAIGLFYFVSRQQYELILFVLFGLLALSLLFWIRTFIGFFWAIASLTILAAPLYYGDGIIIMHVAIFLSSVILIQSVLRSLSEMKSSVSNRKVNRGKGFFGRFQWIPAMMFGLVLLSQSLYAGYYIVTSFLS</sequence>
<comment type="caution">
    <text evidence="2">The sequence shown here is derived from an EMBL/GenBank/DDBJ whole genome shotgun (WGS) entry which is preliminary data.</text>
</comment>
<feature type="transmembrane region" description="Helical" evidence="1">
    <location>
        <begin position="114"/>
        <end position="131"/>
    </location>
</feature>
<keyword evidence="1" id="KW-0472">Membrane</keyword>
<accession>A0A553SUC3</accession>
<keyword evidence="1" id="KW-1133">Transmembrane helix</keyword>
<dbReference type="Proteomes" id="UP000319837">
    <property type="component" value="Unassembled WGS sequence"/>
</dbReference>
<feature type="transmembrane region" description="Helical" evidence="1">
    <location>
        <begin position="86"/>
        <end position="108"/>
    </location>
</feature>
<dbReference type="RefSeq" id="WP_185763983.1">
    <property type="nucleotide sequence ID" value="NZ_RIBP01000001.1"/>
</dbReference>
<organism evidence="2 3">
    <name type="scientific">Niallia circulans</name>
    <name type="common">Bacillus circulans</name>
    <dbReference type="NCBI Taxonomy" id="1397"/>
    <lineage>
        <taxon>Bacteria</taxon>
        <taxon>Bacillati</taxon>
        <taxon>Bacillota</taxon>
        <taxon>Bacilli</taxon>
        <taxon>Bacillales</taxon>
        <taxon>Bacillaceae</taxon>
        <taxon>Niallia</taxon>
    </lineage>
</organism>
<evidence type="ECO:0000313" key="2">
    <source>
        <dbReference type="EMBL" id="TRZ40595.1"/>
    </source>
</evidence>
<reference evidence="3" key="1">
    <citation type="submission" date="2018-10" db="EMBL/GenBank/DDBJ databases">
        <title>FDA dAtabase for Regulatory Grade micrObial Sequences (FDA-ARGOS): Supporting development and validation of Infectious Disease Dx tests.</title>
        <authorList>
            <person name="Minogue T."/>
            <person name="Wolcott M."/>
            <person name="Wasieloski L."/>
            <person name="Aguilar W."/>
            <person name="Moore D."/>
            <person name="Tallon L."/>
            <person name="Sadzewicz L."/>
            <person name="Sengamalay N."/>
            <person name="Ott S."/>
            <person name="Godinez A."/>
            <person name="Nagaraj S."/>
            <person name="Vavikolanu K."/>
            <person name="Vyas G."/>
            <person name="Nadendla S."/>
            <person name="George J."/>
            <person name="Sichtig H."/>
        </authorList>
    </citation>
    <scope>NUCLEOTIDE SEQUENCE [LARGE SCALE GENOMIC DNA]</scope>
    <source>
        <strain evidence="3">FDAARGOS_343</strain>
    </source>
</reference>
<evidence type="ECO:0000256" key="1">
    <source>
        <dbReference type="SAM" id="Phobius"/>
    </source>
</evidence>
<gene>
    <name evidence="2" type="ORF">CEQ21_06760</name>
</gene>
<name>A0A553SUC3_NIACI</name>
<dbReference type="EMBL" id="RIBP01000001">
    <property type="protein sequence ID" value="TRZ40595.1"/>
    <property type="molecule type" value="Genomic_DNA"/>
</dbReference>
<feature type="transmembrane region" description="Helical" evidence="1">
    <location>
        <begin position="21"/>
        <end position="41"/>
    </location>
</feature>